<organism evidence="2 3">
    <name type="scientific">Aphis craccivora</name>
    <name type="common">Cowpea aphid</name>
    <dbReference type="NCBI Taxonomy" id="307492"/>
    <lineage>
        <taxon>Eukaryota</taxon>
        <taxon>Metazoa</taxon>
        <taxon>Ecdysozoa</taxon>
        <taxon>Arthropoda</taxon>
        <taxon>Hexapoda</taxon>
        <taxon>Insecta</taxon>
        <taxon>Pterygota</taxon>
        <taxon>Neoptera</taxon>
        <taxon>Paraneoptera</taxon>
        <taxon>Hemiptera</taxon>
        <taxon>Sternorrhyncha</taxon>
        <taxon>Aphidomorpha</taxon>
        <taxon>Aphidoidea</taxon>
        <taxon>Aphididae</taxon>
        <taxon>Aphidini</taxon>
        <taxon>Aphis</taxon>
        <taxon>Aphis</taxon>
    </lineage>
</organism>
<dbReference type="InterPro" id="IPR012337">
    <property type="entry name" value="RNaseH-like_sf"/>
</dbReference>
<dbReference type="Pfam" id="PF05699">
    <property type="entry name" value="Dimer_Tnp_hAT"/>
    <property type="match status" value="1"/>
</dbReference>
<dbReference type="AlphaFoldDB" id="A0A6G0VKR0"/>
<feature type="domain" description="HAT C-terminal dimerisation" evidence="1">
    <location>
        <begin position="219"/>
        <end position="274"/>
    </location>
</feature>
<dbReference type="EMBL" id="VUJU01015432">
    <property type="protein sequence ID" value="KAF0693960.1"/>
    <property type="molecule type" value="Genomic_DNA"/>
</dbReference>
<sequence length="300" mass="35118">MCLNSSKVNGPKSLKKLCETRWYCCTDALKAVYLNFSEIFETLEHIYENDIVSGGEAKSLMNNILNFEFIFFKNVFEQTHILSKYLQSPSINFSTAKNMCNSTLDVLKELRSDIKFEYKWNEVIEMADKYQVEHPKLKRKKSIPLKLGGSETQSLYMSEEPTEDLFKLVSDTYNFNTHDLKTELENFIRMFNQKYDNISVSEKLEAKKDYIRQNYIQKGFPLITESLKIFLTIPTNTASCERSFPCLKRMKIYLRTTMGHERLSSLANLQIEKNDCIDFDQVIDEFDATCLERGRRFGLK</sequence>
<keyword evidence="3" id="KW-1185">Reference proteome</keyword>
<dbReference type="InterPro" id="IPR008906">
    <property type="entry name" value="HATC_C_dom"/>
</dbReference>
<dbReference type="Proteomes" id="UP000478052">
    <property type="component" value="Unassembled WGS sequence"/>
</dbReference>
<reference evidence="2 3" key="1">
    <citation type="submission" date="2019-08" db="EMBL/GenBank/DDBJ databases">
        <title>Whole genome of Aphis craccivora.</title>
        <authorList>
            <person name="Voronova N.V."/>
            <person name="Shulinski R.S."/>
            <person name="Bandarenka Y.V."/>
            <person name="Zhorov D.G."/>
            <person name="Warner D."/>
        </authorList>
    </citation>
    <scope>NUCLEOTIDE SEQUENCE [LARGE SCALE GENOMIC DNA]</scope>
    <source>
        <strain evidence="2">180601</strain>
        <tissue evidence="2">Whole Body</tissue>
    </source>
</reference>
<proteinExistence type="predicted"/>
<dbReference type="InterPro" id="IPR052958">
    <property type="entry name" value="IFN-induced_PKR_regulator"/>
</dbReference>
<dbReference type="OrthoDB" id="6624089at2759"/>
<evidence type="ECO:0000259" key="1">
    <source>
        <dbReference type="Pfam" id="PF05699"/>
    </source>
</evidence>
<name>A0A6G0VKR0_APHCR</name>
<evidence type="ECO:0000313" key="3">
    <source>
        <dbReference type="Proteomes" id="UP000478052"/>
    </source>
</evidence>
<dbReference type="PANTHER" id="PTHR46289">
    <property type="entry name" value="52 KDA REPRESSOR OF THE INHIBITOR OF THE PROTEIN KINASE-LIKE PROTEIN-RELATED"/>
    <property type="match status" value="1"/>
</dbReference>
<dbReference type="PANTHER" id="PTHR46289:SF14">
    <property type="entry name" value="DUF4371 DOMAIN-CONTAINING PROTEIN"/>
    <property type="match status" value="1"/>
</dbReference>
<dbReference type="GO" id="GO:0046983">
    <property type="term" value="F:protein dimerization activity"/>
    <property type="evidence" value="ECO:0007669"/>
    <property type="project" value="InterPro"/>
</dbReference>
<protein>
    <submittedName>
        <fullName evidence="2">Zinc finger MYM-type protein 1-like</fullName>
    </submittedName>
</protein>
<accession>A0A6G0VKR0</accession>
<evidence type="ECO:0000313" key="2">
    <source>
        <dbReference type="EMBL" id="KAF0693960.1"/>
    </source>
</evidence>
<gene>
    <name evidence="2" type="ORF">FWK35_00037024</name>
</gene>
<comment type="caution">
    <text evidence="2">The sequence shown here is derived from an EMBL/GenBank/DDBJ whole genome shotgun (WGS) entry which is preliminary data.</text>
</comment>
<dbReference type="SUPFAM" id="SSF53098">
    <property type="entry name" value="Ribonuclease H-like"/>
    <property type="match status" value="1"/>
</dbReference>